<dbReference type="EMBL" id="WTVQ01000008">
    <property type="protein sequence ID" value="NMG74432.1"/>
    <property type="molecule type" value="Genomic_DNA"/>
</dbReference>
<name>A0ABX1QAK8_9RHOO</name>
<keyword evidence="1" id="KW-0732">Signal</keyword>
<evidence type="ECO:0000259" key="2">
    <source>
        <dbReference type="Pfam" id="PF07589"/>
    </source>
</evidence>
<accession>A0ABX1QAK8</accession>
<reference evidence="3 4" key="1">
    <citation type="submission" date="2019-12" db="EMBL/GenBank/DDBJ databases">
        <title>Comparative genomics gives insights into the taxonomy of the Azoarcus-Aromatoleum group and reveals separate origins of nif in the plant-associated Azoarcus and non-plant-associated Aromatoleum sub-groups.</title>
        <authorList>
            <person name="Lafos M."/>
            <person name="Maluk M."/>
            <person name="Batista M."/>
            <person name="Junghare M."/>
            <person name="Carmona M."/>
            <person name="Faoro H."/>
            <person name="Cruz L.M."/>
            <person name="Battistoni F."/>
            <person name="De Souza E."/>
            <person name="Pedrosa F."/>
            <person name="Chen W.-M."/>
            <person name="Poole P.S."/>
            <person name="Dixon R.A."/>
            <person name="James E.K."/>
        </authorList>
    </citation>
    <scope>NUCLEOTIDE SEQUENCE [LARGE SCALE GENOMIC DNA]</scope>
    <source>
        <strain evidence="3 4">22Lin</strain>
    </source>
</reference>
<comment type="caution">
    <text evidence="3">The sequence shown here is derived from an EMBL/GenBank/DDBJ whole genome shotgun (WGS) entry which is preliminary data.</text>
</comment>
<dbReference type="Proteomes" id="UP000648984">
    <property type="component" value="Unassembled WGS sequence"/>
</dbReference>
<protein>
    <submittedName>
        <fullName evidence="3">PEP-CTERM sorting domain-containing protein</fullName>
    </submittedName>
</protein>
<dbReference type="NCBIfam" id="TIGR02595">
    <property type="entry name" value="PEP_CTERM"/>
    <property type="match status" value="1"/>
</dbReference>
<proteinExistence type="predicted"/>
<dbReference type="Pfam" id="PF07589">
    <property type="entry name" value="PEP-CTERM"/>
    <property type="match status" value="1"/>
</dbReference>
<keyword evidence="4" id="KW-1185">Reference proteome</keyword>
<dbReference type="RefSeq" id="WP_169259586.1">
    <property type="nucleotide sequence ID" value="NZ_WTVQ01000008.1"/>
</dbReference>
<evidence type="ECO:0000313" key="4">
    <source>
        <dbReference type="Proteomes" id="UP000648984"/>
    </source>
</evidence>
<evidence type="ECO:0000313" key="3">
    <source>
        <dbReference type="EMBL" id="NMG74432.1"/>
    </source>
</evidence>
<feature type="domain" description="Ice-binding protein C-terminal" evidence="2">
    <location>
        <begin position="171"/>
        <end position="194"/>
    </location>
</feature>
<organism evidence="3 4">
    <name type="scientific">Aromatoleum diolicum</name>
    <dbReference type="NCBI Taxonomy" id="75796"/>
    <lineage>
        <taxon>Bacteria</taxon>
        <taxon>Pseudomonadati</taxon>
        <taxon>Pseudomonadota</taxon>
        <taxon>Betaproteobacteria</taxon>
        <taxon>Rhodocyclales</taxon>
        <taxon>Rhodocyclaceae</taxon>
        <taxon>Aromatoleum</taxon>
    </lineage>
</organism>
<evidence type="ECO:0000256" key="1">
    <source>
        <dbReference type="SAM" id="SignalP"/>
    </source>
</evidence>
<feature type="chain" id="PRO_5047229730" evidence="1">
    <location>
        <begin position="23"/>
        <end position="198"/>
    </location>
</feature>
<sequence length="198" mass="20153">MPNWSKALVAGTFALSIGTAQAAFILDTGPGAGGFELTLNNSGVSFQNLGVTFNVSQASSITSVEGWIAPGTGDVLFELHEGSGPTGTLLFSSLVTIGGASDGWRGATGLDWDVIAGDYTLALIAQSGFSGGMPANPTSPAGTEWFMNPLSNGWSTTTFNMGWRVGAEQSTVPEPGSALLLALGLAGLGAVRRRRLGA</sequence>
<feature type="signal peptide" evidence="1">
    <location>
        <begin position="1"/>
        <end position="22"/>
    </location>
</feature>
<dbReference type="InterPro" id="IPR013424">
    <property type="entry name" value="Ice-binding_C"/>
</dbReference>
<gene>
    <name evidence="3" type="ORF">GPA25_06625</name>
</gene>